<sequence length="123" mass="13786">MRSSRIRPLPTQASRCSRRDDSRSNTEPDHTYHSCRLETPPWYSCPAHLILRVISDGRNLPGHGSSTAPRSRVSTPALIQLSIRRCSKSNRPPLELFSGKQPPPTPNGKISIPLRMDIYTTPT</sequence>
<protein>
    <submittedName>
        <fullName evidence="2">Uncharacterized protein</fullName>
    </submittedName>
</protein>
<evidence type="ECO:0000256" key="1">
    <source>
        <dbReference type="SAM" id="MobiDB-lite"/>
    </source>
</evidence>
<gene>
    <name evidence="2" type="ORF">NEOLEDRAFT_974606</name>
</gene>
<reference evidence="2 3" key="1">
    <citation type="journal article" date="2016" name="Mol. Biol. Evol.">
        <title>Comparative Genomics of Early-Diverging Mushroom-Forming Fungi Provides Insights into the Origins of Lignocellulose Decay Capabilities.</title>
        <authorList>
            <person name="Nagy L.G."/>
            <person name="Riley R."/>
            <person name="Tritt A."/>
            <person name="Adam C."/>
            <person name="Daum C."/>
            <person name="Floudas D."/>
            <person name="Sun H."/>
            <person name="Yadav J.S."/>
            <person name="Pangilinan J."/>
            <person name="Larsson K.H."/>
            <person name="Matsuura K."/>
            <person name="Barry K."/>
            <person name="Labutti K."/>
            <person name="Kuo R."/>
            <person name="Ohm R.A."/>
            <person name="Bhattacharya S.S."/>
            <person name="Shirouzu T."/>
            <person name="Yoshinaga Y."/>
            <person name="Martin F.M."/>
            <person name="Grigoriev I.V."/>
            <person name="Hibbett D.S."/>
        </authorList>
    </citation>
    <scope>NUCLEOTIDE SEQUENCE [LARGE SCALE GENOMIC DNA]</scope>
    <source>
        <strain evidence="2 3">HHB14362 ss-1</strain>
    </source>
</reference>
<dbReference type="EMBL" id="KV425642">
    <property type="protein sequence ID" value="KZT19386.1"/>
    <property type="molecule type" value="Genomic_DNA"/>
</dbReference>
<accession>A0A165NAI9</accession>
<dbReference type="Proteomes" id="UP000076761">
    <property type="component" value="Unassembled WGS sequence"/>
</dbReference>
<evidence type="ECO:0000313" key="3">
    <source>
        <dbReference type="Proteomes" id="UP000076761"/>
    </source>
</evidence>
<dbReference type="InParanoid" id="A0A165NAI9"/>
<dbReference type="AlphaFoldDB" id="A0A165NAI9"/>
<name>A0A165NAI9_9AGAM</name>
<feature type="compositionally biased region" description="Basic and acidic residues" evidence="1">
    <location>
        <begin position="17"/>
        <end position="35"/>
    </location>
</feature>
<proteinExistence type="predicted"/>
<keyword evidence="3" id="KW-1185">Reference proteome</keyword>
<organism evidence="2 3">
    <name type="scientific">Neolentinus lepideus HHB14362 ss-1</name>
    <dbReference type="NCBI Taxonomy" id="1314782"/>
    <lineage>
        <taxon>Eukaryota</taxon>
        <taxon>Fungi</taxon>
        <taxon>Dikarya</taxon>
        <taxon>Basidiomycota</taxon>
        <taxon>Agaricomycotina</taxon>
        <taxon>Agaricomycetes</taxon>
        <taxon>Gloeophyllales</taxon>
        <taxon>Gloeophyllaceae</taxon>
        <taxon>Neolentinus</taxon>
    </lineage>
</organism>
<feature type="region of interest" description="Disordered" evidence="1">
    <location>
        <begin position="90"/>
        <end position="111"/>
    </location>
</feature>
<evidence type="ECO:0000313" key="2">
    <source>
        <dbReference type="EMBL" id="KZT19386.1"/>
    </source>
</evidence>
<feature type="region of interest" description="Disordered" evidence="1">
    <location>
        <begin position="1"/>
        <end position="35"/>
    </location>
</feature>